<keyword evidence="1" id="KW-0732">Signal</keyword>
<accession>A0A1F8FUF4</accession>
<organism evidence="2 3">
    <name type="scientific">Candidatus Yanofskybacteria bacterium RIFCSPHIGHO2_02_FULL_46_19</name>
    <dbReference type="NCBI Taxonomy" id="1802684"/>
    <lineage>
        <taxon>Bacteria</taxon>
        <taxon>Candidatus Yanofskyibacteriota</taxon>
    </lineage>
</organism>
<reference evidence="2 3" key="1">
    <citation type="journal article" date="2016" name="Nat. Commun.">
        <title>Thousands of microbial genomes shed light on interconnected biogeochemical processes in an aquifer system.</title>
        <authorList>
            <person name="Anantharaman K."/>
            <person name="Brown C.T."/>
            <person name="Hug L.A."/>
            <person name="Sharon I."/>
            <person name="Castelle C.J."/>
            <person name="Probst A.J."/>
            <person name="Thomas B.C."/>
            <person name="Singh A."/>
            <person name="Wilkins M.J."/>
            <person name="Karaoz U."/>
            <person name="Brodie E.L."/>
            <person name="Williams K.H."/>
            <person name="Hubbard S.S."/>
            <person name="Banfield J.F."/>
        </authorList>
    </citation>
    <scope>NUCLEOTIDE SEQUENCE [LARGE SCALE GENOMIC DNA]</scope>
</reference>
<gene>
    <name evidence="2" type="ORF">A3C81_03060</name>
</gene>
<comment type="caution">
    <text evidence="2">The sequence shown here is derived from an EMBL/GenBank/DDBJ whole genome shotgun (WGS) entry which is preliminary data.</text>
</comment>
<feature type="chain" id="PRO_5009535539" evidence="1">
    <location>
        <begin position="28"/>
        <end position="120"/>
    </location>
</feature>
<evidence type="ECO:0000313" key="3">
    <source>
        <dbReference type="Proteomes" id="UP000177796"/>
    </source>
</evidence>
<name>A0A1F8FUF4_9BACT</name>
<dbReference type="EMBL" id="MGJY01000006">
    <property type="protein sequence ID" value="OGN16672.1"/>
    <property type="molecule type" value="Genomic_DNA"/>
</dbReference>
<evidence type="ECO:0000256" key="1">
    <source>
        <dbReference type="SAM" id="SignalP"/>
    </source>
</evidence>
<dbReference type="Proteomes" id="UP000177796">
    <property type="component" value="Unassembled WGS sequence"/>
</dbReference>
<evidence type="ECO:0000313" key="2">
    <source>
        <dbReference type="EMBL" id="OGN16672.1"/>
    </source>
</evidence>
<protein>
    <submittedName>
        <fullName evidence="2">Uncharacterized protein</fullName>
    </submittedName>
</protein>
<dbReference type="AlphaFoldDB" id="A0A1F8FUF4"/>
<feature type="signal peptide" evidence="1">
    <location>
        <begin position="1"/>
        <end position="27"/>
    </location>
</feature>
<proteinExistence type="predicted"/>
<sequence>MNLKIKIICSLFFFLALGAGTAGFSFAQYNQTGQTDSGNEINLYSILRHIPNGLEGLRGAVSGGMNTGEVVSSGGFNGMSGKDTMAIIKVLTVFTIRLSIITLSISTEILKAFLGFLIKQ</sequence>